<evidence type="ECO:0000313" key="2">
    <source>
        <dbReference type="EMBL" id="AHL23849.1"/>
    </source>
</evidence>
<keyword evidence="1" id="KW-1133">Transmembrane helix</keyword>
<dbReference type="EMBL" id="CP007264">
    <property type="protein sequence ID" value="AHL23849.1"/>
    <property type="molecule type" value="Genomic_DNA"/>
</dbReference>
<dbReference type="STRING" id="195522.BD01_2261"/>
<gene>
    <name evidence="2" type="ORF">BD01_2261</name>
</gene>
<keyword evidence="1" id="KW-0472">Membrane</keyword>
<dbReference type="Proteomes" id="UP000019434">
    <property type="component" value="Chromosome"/>
</dbReference>
<evidence type="ECO:0000313" key="3">
    <source>
        <dbReference type="Proteomes" id="UP000019434"/>
    </source>
</evidence>
<protein>
    <submittedName>
        <fullName evidence="2">Uncharacterized protein</fullName>
    </submittedName>
</protein>
<feature type="transmembrane region" description="Helical" evidence="1">
    <location>
        <begin position="6"/>
        <end position="23"/>
    </location>
</feature>
<name>W8PP99_9EURY</name>
<evidence type="ECO:0000256" key="1">
    <source>
        <dbReference type="SAM" id="Phobius"/>
    </source>
</evidence>
<sequence length="35" mass="4087">MGSWVIYMLFAWFVIFALMYWSIGKLLQAEKAQGS</sequence>
<organism evidence="2 3">
    <name type="scientific">Thermococcus nautili</name>
    <dbReference type="NCBI Taxonomy" id="195522"/>
    <lineage>
        <taxon>Archaea</taxon>
        <taxon>Methanobacteriati</taxon>
        <taxon>Methanobacteriota</taxon>
        <taxon>Thermococci</taxon>
        <taxon>Thermococcales</taxon>
        <taxon>Thermococcaceae</taxon>
        <taxon>Thermococcus</taxon>
    </lineage>
</organism>
<keyword evidence="1" id="KW-0812">Transmembrane</keyword>
<proteinExistence type="predicted"/>
<dbReference type="eggNOG" id="arCOG11508">
    <property type="taxonomic scope" value="Archaea"/>
</dbReference>
<reference evidence="2 3" key="1">
    <citation type="submission" date="2014-02" db="EMBL/GenBank/DDBJ databases">
        <title>Genome Sequence of an Hyperthermophilic Archaeon, Thermococcus nautili 30-1, producing viral vesicles.</title>
        <authorList>
            <person name="Oberto J."/>
            <person name="Gaudin M."/>
            <person name="Cossu M."/>
            <person name="Gorlas A."/>
            <person name="Slesarev A."/>
            <person name="Marguet E."/>
            <person name="Forterre P."/>
        </authorList>
    </citation>
    <scope>NUCLEOTIDE SEQUENCE [LARGE SCALE GENOMIC DNA]</scope>
    <source>
        <strain evidence="2 3">30-1</strain>
    </source>
</reference>
<dbReference type="AlphaFoldDB" id="W8PP99"/>
<dbReference type="HOGENOM" id="CLU_219273_1_0_2"/>
<keyword evidence="3" id="KW-1185">Reference proteome</keyword>
<accession>W8PP99</accession>
<dbReference type="KEGG" id="tnu:BD01_2261"/>